<protein>
    <submittedName>
        <fullName evidence="1">Uncharacterized protein</fullName>
    </submittedName>
</protein>
<dbReference type="EMBL" id="JACOGF010000005">
    <property type="protein sequence ID" value="MBC3918356.1"/>
    <property type="molecule type" value="Genomic_DNA"/>
</dbReference>
<organism evidence="1 2">
    <name type="scientific">Undibacterium hunanense</name>
    <dbReference type="NCBI Taxonomy" id="2762292"/>
    <lineage>
        <taxon>Bacteria</taxon>
        <taxon>Pseudomonadati</taxon>
        <taxon>Pseudomonadota</taxon>
        <taxon>Betaproteobacteria</taxon>
        <taxon>Burkholderiales</taxon>
        <taxon>Oxalobacteraceae</taxon>
        <taxon>Undibacterium</taxon>
    </lineage>
</organism>
<reference evidence="1 2" key="1">
    <citation type="submission" date="2020-08" db="EMBL/GenBank/DDBJ databases">
        <title>Novel species isolated from subtropical streams in China.</title>
        <authorList>
            <person name="Lu H."/>
        </authorList>
    </citation>
    <scope>NUCLEOTIDE SEQUENCE [LARGE SCALE GENOMIC DNA]</scope>
    <source>
        <strain evidence="1 2">CY18W</strain>
    </source>
</reference>
<keyword evidence="2" id="KW-1185">Reference proteome</keyword>
<dbReference type="RefSeq" id="WP_186947598.1">
    <property type="nucleotide sequence ID" value="NZ_JACOGF010000005.1"/>
</dbReference>
<proteinExistence type="predicted"/>
<evidence type="ECO:0000313" key="2">
    <source>
        <dbReference type="Proteomes" id="UP000650424"/>
    </source>
</evidence>
<gene>
    <name evidence="1" type="ORF">H8L32_12765</name>
</gene>
<evidence type="ECO:0000313" key="1">
    <source>
        <dbReference type="EMBL" id="MBC3918356.1"/>
    </source>
</evidence>
<accession>A0ABR6ZR55</accession>
<sequence length="47" mass="4999">MFDVTSLTDVDAHGLPPSNLLDGLGGLDVVPLCRTIFRRIASAIFPS</sequence>
<comment type="caution">
    <text evidence="1">The sequence shown here is derived from an EMBL/GenBank/DDBJ whole genome shotgun (WGS) entry which is preliminary data.</text>
</comment>
<dbReference type="Proteomes" id="UP000650424">
    <property type="component" value="Unassembled WGS sequence"/>
</dbReference>
<name>A0ABR6ZR55_9BURK</name>